<evidence type="ECO:0000313" key="3">
    <source>
        <dbReference type="Proteomes" id="UP000572407"/>
    </source>
</evidence>
<dbReference type="Proteomes" id="UP000572407">
    <property type="component" value="Unassembled WGS sequence"/>
</dbReference>
<gene>
    <name evidence="2" type="ORF">FHK92_21755</name>
</gene>
<reference evidence="2 3" key="1">
    <citation type="submission" date="2019-06" db="EMBL/GenBank/DDBJ databases">
        <title>Analysis of the biodiversity of Brassica napus bacterial endophytes for the selection of potential efficient biofertilizers for rapeseed crops.</title>
        <authorList>
            <person name="Jimenez-Gomez A."/>
            <person name="Saati-Santamaria Z."/>
            <person name="Menendez E."/>
            <person name="Rivas R."/>
            <person name="Mateos P.F."/>
            <person name="Velazquez E."/>
            <person name="Garcia-Fraile P."/>
        </authorList>
    </citation>
    <scope>NUCLEOTIDE SEQUENCE [LARGE SCALE GENOMIC DNA]</scope>
    <source>
        <strain evidence="2 3">CDVBN10</strain>
    </source>
</reference>
<feature type="domain" description="DUF6896" evidence="1">
    <location>
        <begin position="8"/>
        <end position="133"/>
    </location>
</feature>
<organism evidence="2 3">
    <name type="scientific">Pseudomonas brassicacearum subsp. neoaurantiaca</name>
    <dbReference type="NCBI Taxonomy" id="494916"/>
    <lineage>
        <taxon>Bacteria</taxon>
        <taxon>Pseudomonadati</taxon>
        <taxon>Pseudomonadota</taxon>
        <taxon>Gammaproteobacteria</taxon>
        <taxon>Pseudomonadales</taxon>
        <taxon>Pseudomonadaceae</taxon>
        <taxon>Pseudomonas</taxon>
    </lineage>
</organism>
<dbReference type="InterPro" id="IPR054191">
    <property type="entry name" value="DUF6896"/>
</dbReference>
<dbReference type="EMBL" id="VDLV01000044">
    <property type="protein sequence ID" value="MBA1380396.1"/>
    <property type="molecule type" value="Genomic_DNA"/>
</dbReference>
<accession>A0A7V8UF28</accession>
<name>A0A7V8UF28_9PSED</name>
<proteinExistence type="predicted"/>
<dbReference type="AlphaFoldDB" id="A0A7V8UF28"/>
<protein>
    <recommendedName>
        <fullName evidence="1">DUF6896 domain-containing protein</fullName>
    </recommendedName>
</protein>
<comment type="caution">
    <text evidence="2">The sequence shown here is derived from an EMBL/GenBank/DDBJ whole genome shotgun (WGS) entry which is preliminary data.</text>
</comment>
<evidence type="ECO:0000313" key="2">
    <source>
        <dbReference type="EMBL" id="MBA1380396.1"/>
    </source>
</evidence>
<sequence>MNNQENLAELARDFLSSVDEATFLLEEKFGTRCILRLWGSGKIKRCGVVKGNVTYELHGVGCAVKLPHALVDFDYGPDGRIDGFDAWRLFIYASELPEKYPKYQSKEVLNLEFEEHVASGRFEPMPKGRNGFYCLSKNN</sequence>
<dbReference type="RefSeq" id="WP_181289770.1">
    <property type="nucleotide sequence ID" value="NZ_VDLV01000044.1"/>
</dbReference>
<dbReference type="Pfam" id="PF21837">
    <property type="entry name" value="DUF6896"/>
    <property type="match status" value="1"/>
</dbReference>
<evidence type="ECO:0000259" key="1">
    <source>
        <dbReference type="Pfam" id="PF21837"/>
    </source>
</evidence>